<dbReference type="GO" id="GO:0043190">
    <property type="term" value="C:ATP-binding cassette (ABC) transporter complex"/>
    <property type="evidence" value="ECO:0007669"/>
    <property type="project" value="InterPro"/>
</dbReference>
<feature type="domain" description="Solute-binding protein family 5" evidence="5">
    <location>
        <begin position="85"/>
        <end position="438"/>
    </location>
</feature>
<dbReference type="InterPro" id="IPR000914">
    <property type="entry name" value="SBP_5_dom"/>
</dbReference>
<keyword evidence="3 4" id="KW-0732">Signal</keyword>
<dbReference type="GO" id="GO:0015833">
    <property type="term" value="P:peptide transport"/>
    <property type="evidence" value="ECO:0007669"/>
    <property type="project" value="TreeGrafter"/>
</dbReference>
<dbReference type="GO" id="GO:0042597">
    <property type="term" value="C:periplasmic space"/>
    <property type="evidence" value="ECO:0007669"/>
    <property type="project" value="UniProtKB-ARBA"/>
</dbReference>
<comment type="similarity">
    <text evidence="1">Belongs to the bacterial solute-binding protein 5 family.</text>
</comment>
<accession>A0A285D729</accession>
<proteinExistence type="inferred from homology"/>
<feature type="signal peptide" evidence="4">
    <location>
        <begin position="1"/>
        <end position="21"/>
    </location>
</feature>
<evidence type="ECO:0000256" key="3">
    <source>
        <dbReference type="ARBA" id="ARBA00022729"/>
    </source>
</evidence>
<dbReference type="AlphaFoldDB" id="A0A285D729"/>
<dbReference type="PANTHER" id="PTHR30290">
    <property type="entry name" value="PERIPLASMIC BINDING COMPONENT OF ABC TRANSPORTER"/>
    <property type="match status" value="1"/>
</dbReference>
<keyword evidence="7" id="KW-1185">Reference proteome</keyword>
<dbReference type="RefSeq" id="WP_097160521.1">
    <property type="nucleotide sequence ID" value="NZ_JBEPMQ010000015.1"/>
</dbReference>
<keyword evidence="2" id="KW-0813">Transport</keyword>
<evidence type="ECO:0000313" key="6">
    <source>
        <dbReference type="EMBL" id="SNX75455.1"/>
    </source>
</evidence>
<dbReference type="GO" id="GO:1904680">
    <property type="term" value="F:peptide transmembrane transporter activity"/>
    <property type="evidence" value="ECO:0007669"/>
    <property type="project" value="TreeGrafter"/>
</dbReference>
<dbReference type="PROSITE" id="PS51257">
    <property type="entry name" value="PROKAR_LIPOPROTEIN"/>
    <property type="match status" value="1"/>
</dbReference>
<evidence type="ECO:0000256" key="1">
    <source>
        <dbReference type="ARBA" id="ARBA00005695"/>
    </source>
</evidence>
<dbReference type="SUPFAM" id="SSF53850">
    <property type="entry name" value="Periplasmic binding protein-like II"/>
    <property type="match status" value="1"/>
</dbReference>
<protein>
    <submittedName>
        <fullName evidence="6">Peptide/nickel transport system substrate-binding protein</fullName>
    </submittedName>
</protein>
<dbReference type="PIRSF" id="PIRSF002741">
    <property type="entry name" value="MppA"/>
    <property type="match status" value="1"/>
</dbReference>
<name>A0A285D729_9BACI</name>
<dbReference type="Proteomes" id="UP000219546">
    <property type="component" value="Unassembled WGS sequence"/>
</dbReference>
<organism evidence="6 7">
    <name type="scientific">Bacillus oleivorans</name>
    <dbReference type="NCBI Taxonomy" id="1448271"/>
    <lineage>
        <taxon>Bacteria</taxon>
        <taxon>Bacillati</taxon>
        <taxon>Bacillota</taxon>
        <taxon>Bacilli</taxon>
        <taxon>Bacillales</taxon>
        <taxon>Bacillaceae</taxon>
        <taxon>Bacillus</taxon>
    </lineage>
</organism>
<sequence>MKKRGFALFFIFSCLTFLLMACSNEGQTDEEGEPNNDPGVVQELKIANDQEPAGLDPHKTPAHSSVRIYSQIYSGLVQFDENMNIVGDLAVDWEQPDDKTYIFNLQEGVKFHNGREMTAEDVKYSFERILAEETASHIASYFANVESIEVLDDYKIQFNLKTTDATFLANLTNSSAAVVAKEAVEENGDLQQVAVGTGPFKFVEWVPDNRVVLEKNEDYYKEGLPKLDKVIYYTMKEEAARLSAIRTGEVDLTTLTAQSAALIENEQNVEIKSYQSLEYSYVGFNVNAEPLNNEKVRQALSLATNRQSIADIVWNGDAIVSGPVAPSMGDWAIDVTQHELYANDLEKAKQLLANAGYPDGFDITITTASTYADMVDTAQILQQQWAEIGVNAEIKQIEWGEYIDTWSNTSADILVGRNGSGTDPDRALNYFFHTNGSANVWGFSDSEFDSLVETGKTTIDQEERKQIYVNAQEKLLELSPNLFLVSPMKYVAVRNTVEGFTPYPHNGEYIVETSKK</sequence>
<dbReference type="Gene3D" id="3.40.190.10">
    <property type="entry name" value="Periplasmic binding protein-like II"/>
    <property type="match status" value="1"/>
</dbReference>
<dbReference type="OrthoDB" id="9796817at2"/>
<dbReference type="EMBL" id="OAOP01000012">
    <property type="protein sequence ID" value="SNX75455.1"/>
    <property type="molecule type" value="Genomic_DNA"/>
</dbReference>
<evidence type="ECO:0000256" key="4">
    <source>
        <dbReference type="SAM" id="SignalP"/>
    </source>
</evidence>
<gene>
    <name evidence="6" type="ORF">SAMN05877753_11299</name>
</gene>
<dbReference type="InterPro" id="IPR030678">
    <property type="entry name" value="Peptide/Ni-bd"/>
</dbReference>
<reference evidence="6 7" key="1">
    <citation type="submission" date="2017-08" db="EMBL/GenBank/DDBJ databases">
        <authorList>
            <person name="de Groot N.N."/>
        </authorList>
    </citation>
    <scope>NUCLEOTIDE SEQUENCE [LARGE SCALE GENOMIC DNA]</scope>
    <source>
        <strain evidence="6 7">JC228</strain>
    </source>
</reference>
<dbReference type="InterPro" id="IPR039424">
    <property type="entry name" value="SBP_5"/>
</dbReference>
<evidence type="ECO:0000259" key="5">
    <source>
        <dbReference type="Pfam" id="PF00496"/>
    </source>
</evidence>
<evidence type="ECO:0000313" key="7">
    <source>
        <dbReference type="Proteomes" id="UP000219546"/>
    </source>
</evidence>
<feature type="chain" id="PRO_5039442686" evidence="4">
    <location>
        <begin position="22"/>
        <end position="516"/>
    </location>
</feature>
<evidence type="ECO:0000256" key="2">
    <source>
        <dbReference type="ARBA" id="ARBA00022448"/>
    </source>
</evidence>
<dbReference type="PANTHER" id="PTHR30290:SF9">
    <property type="entry name" value="OLIGOPEPTIDE-BINDING PROTEIN APPA"/>
    <property type="match status" value="1"/>
</dbReference>
<dbReference type="Pfam" id="PF00496">
    <property type="entry name" value="SBP_bac_5"/>
    <property type="match status" value="1"/>
</dbReference>
<dbReference type="Gene3D" id="3.10.105.10">
    <property type="entry name" value="Dipeptide-binding Protein, Domain 3"/>
    <property type="match status" value="1"/>
</dbReference>
<dbReference type="Gene3D" id="3.90.76.10">
    <property type="entry name" value="Dipeptide-binding Protein, Domain 1"/>
    <property type="match status" value="1"/>
</dbReference>